<dbReference type="Gene3D" id="1.10.101.10">
    <property type="entry name" value="PGBD-like superfamily/PGBD"/>
    <property type="match status" value="2"/>
</dbReference>
<comment type="caution">
    <text evidence="4">The sequence shown here is derived from an EMBL/GenBank/DDBJ whole genome shotgun (WGS) entry which is preliminary data.</text>
</comment>
<gene>
    <name evidence="4" type="ORF">ACFQ14_05630</name>
</gene>
<dbReference type="InterPro" id="IPR036365">
    <property type="entry name" value="PGBD-like_sf"/>
</dbReference>
<dbReference type="Pfam" id="PF01471">
    <property type="entry name" value="PG_binding_1"/>
    <property type="match status" value="2"/>
</dbReference>
<dbReference type="EMBL" id="JBHTJV010000003">
    <property type="protein sequence ID" value="MFD0915882.1"/>
    <property type="molecule type" value="Genomic_DNA"/>
</dbReference>
<feature type="domain" description="Peptidoglycan binding-like" evidence="3">
    <location>
        <begin position="97"/>
        <end position="147"/>
    </location>
</feature>
<feature type="transmembrane region" description="Helical" evidence="2">
    <location>
        <begin position="28"/>
        <end position="50"/>
    </location>
</feature>
<keyword evidence="5" id="KW-1185">Reference proteome</keyword>
<protein>
    <submittedName>
        <fullName evidence="4">Peptidoglycan-binding protein</fullName>
    </submittedName>
</protein>
<organism evidence="4 5">
    <name type="scientific">Pseudahrensia aquimaris</name>
    <dbReference type="NCBI Taxonomy" id="744461"/>
    <lineage>
        <taxon>Bacteria</taxon>
        <taxon>Pseudomonadati</taxon>
        <taxon>Pseudomonadota</taxon>
        <taxon>Alphaproteobacteria</taxon>
        <taxon>Hyphomicrobiales</taxon>
        <taxon>Ahrensiaceae</taxon>
        <taxon>Pseudahrensia</taxon>
    </lineage>
</organism>
<evidence type="ECO:0000259" key="3">
    <source>
        <dbReference type="Pfam" id="PF01471"/>
    </source>
</evidence>
<sequence>MHAYQPDRLVQEPKKSGFLASILSEHPALLGGACLSLLAMGTIFANAVWYQPVNHPAPMFATRGEFNEPAKLAKAKKPTKAVKTAKADKSAASPEVLREVQAALAVRGYYDGKVDGKFGSRTESAITKFQADHDLEKDGQASARLLSQILLSASAKPQEVPVPNSRTAAISQQQVGSIDVSDKPKSESTNGLVARIQAGLRNYGYEELEVDGKPGRKTRSAIQSFQLDYGMKITGEPSESVLKKLEEIGAYRQG</sequence>
<dbReference type="InterPro" id="IPR002477">
    <property type="entry name" value="Peptidoglycan-bd-like"/>
</dbReference>
<accession>A0ABW3FHM5</accession>
<keyword evidence="2" id="KW-0472">Membrane</keyword>
<dbReference type="InterPro" id="IPR036366">
    <property type="entry name" value="PGBDSf"/>
</dbReference>
<evidence type="ECO:0000313" key="5">
    <source>
        <dbReference type="Proteomes" id="UP001597101"/>
    </source>
</evidence>
<proteinExistence type="predicted"/>
<name>A0ABW3FHM5_9HYPH</name>
<evidence type="ECO:0000313" key="4">
    <source>
        <dbReference type="EMBL" id="MFD0915882.1"/>
    </source>
</evidence>
<evidence type="ECO:0000256" key="2">
    <source>
        <dbReference type="SAM" id="Phobius"/>
    </source>
</evidence>
<dbReference type="SUPFAM" id="SSF47090">
    <property type="entry name" value="PGBD-like"/>
    <property type="match status" value="2"/>
</dbReference>
<feature type="region of interest" description="Disordered" evidence="1">
    <location>
        <begin position="171"/>
        <end position="190"/>
    </location>
</feature>
<keyword evidence="2" id="KW-1133">Transmembrane helix</keyword>
<dbReference type="RefSeq" id="WP_377211725.1">
    <property type="nucleotide sequence ID" value="NZ_JBHTJV010000003.1"/>
</dbReference>
<feature type="domain" description="Peptidoglycan binding-like" evidence="3">
    <location>
        <begin position="192"/>
        <end position="245"/>
    </location>
</feature>
<evidence type="ECO:0000256" key="1">
    <source>
        <dbReference type="SAM" id="MobiDB-lite"/>
    </source>
</evidence>
<keyword evidence="2" id="KW-0812">Transmembrane</keyword>
<reference evidence="5" key="1">
    <citation type="journal article" date="2019" name="Int. J. Syst. Evol. Microbiol.">
        <title>The Global Catalogue of Microorganisms (GCM) 10K type strain sequencing project: providing services to taxonomists for standard genome sequencing and annotation.</title>
        <authorList>
            <consortium name="The Broad Institute Genomics Platform"/>
            <consortium name="The Broad Institute Genome Sequencing Center for Infectious Disease"/>
            <person name="Wu L."/>
            <person name="Ma J."/>
        </authorList>
    </citation>
    <scope>NUCLEOTIDE SEQUENCE [LARGE SCALE GENOMIC DNA]</scope>
    <source>
        <strain evidence="5">CCUG 60023</strain>
    </source>
</reference>
<dbReference type="Proteomes" id="UP001597101">
    <property type="component" value="Unassembled WGS sequence"/>
</dbReference>